<keyword evidence="2 7" id="KW-0812">Transmembrane</keyword>
<dbReference type="Gene3D" id="1.20.1560.10">
    <property type="entry name" value="ABC transporter type 1, transmembrane domain"/>
    <property type="match status" value="1"/>
</dbReference>
<evidence type="ECO:0000313" key="10">
    <source>
        <dbReference type="Proteomes" id="UP000694392"/>
    </source>
</evidence>
<dbReference type="GeneTree" id="ENSGT00940000162802"/>
<dbReference type="GO" id="GO:0016020">
    <property type="term" value="C:membrane"/>
    <property type="evidence" value="ECO:0007669"/>
    <property type="project" value="InterPro"/>
</dbReference>
<dbReference type="PROSITE" id="PS50929">
    <property type="entry name" value="ABC_TM1F"/>
    <property type="match status" value="1"/>
</dbReference>
<evidence type="ECO:0000256" key="4">
    <source>
        <dbReference type="ARBA" id="ARBA00022840"/>
    </source>
</evidence>
<evidence type="ECO:0000256" key="1">
    <source>
        <dbReference type="ARBA" id="ARBA00022448"/>
    </source>
</evidence>
<dbReference type="Ensembl" id="ENSSPUT00000016149.1">
    <property type="protein sequence ID" value="ENSSPUP00000015141.1"/>
    <property type="gene ID" value="ENSSPUG00000011693.1"/>
</dbReference>
<evidence type="ECO:0000256" key="3">
    <source>
        <dbReference type="ARBA" id="ARBA00022741"/>
    </source>
</evidence>
<feature type="transmembrane region" description="Helical" evidence="7">
    <location>
        <begin position="96"/>
        <end position="117"/>
    </location>
</feature>
<evidence type="ECO:0000259" key="8">
    <source>
        <dbReference type="PROSITE" id="PS50929"/>
    </source>
</evidence>
<feature type="domain" description="ABC transmembrane type-1" evidence="8">
    <location>
        <begin position="61"/>
        <end position="169"/>
    </location>
</feature>
<sequence length="218" mass="24976">DLFELNESDSPYAVCPSFGKQWRKEVLKSAKKVKVMLMCYMNKPCLLYPLWQTFKFLLIKVAFLKVVADVLAFVSPQIMKEMIIWCEHHSDSYWKGYGYAAALLLVVILQTLVHQLYQRLNMLTSVKMKTAVVGLIYEKTLTLANSSRRNYTTGEMVNLMSADTHTLSDPDDYRPSLARAGPIRASRGRCACFGYTYKCFCCRQSKTSEGKKTKFKVL</sequence>
<keyword evidence="3" id="KW-0547">Nucleotide-binding</keyword>
<dbReference type="Proteomes" id="UP000694392">
    <property type="component" value="Unplaced"/>
</dbReference>
<dbReference type="GO" id="GO:0005524">
    <property type="term" value="F:ATP binding"/>
    <property type="evidence" value="ECO:0007669"/>
    <property type="project" value="UniProtKB-KW"/>
</dbReference>
<keyword evidence="10" id="KW-1185">Reference proteome</keyword>
<dbReference type="AlphaFoldDB" id="A0A8D0H785"/>
<evidence type="ECO:0000256" key="2">
    <source>
        <dbReference type="ARBA" id="ARBA00022692"/>
    </source>
</evidence>
<name>A0A8D0H785_SPHPU</name>
<keyword evidence="6 7" id="KW-0472">Membrane</keyword>
<evidence type="ECO:0000256" key="7">
    <source>
        <dbReference type="SAM" id="Phobius"/>
    </source>
</evidence>
<reference evidence="9" key="2">
    <citation type="submission" date="2025-09" db="UniProtKB">
        <authorList>
            <consortium name="Ensembl"/>
        </authorList>
    </citation>
    <scope>IDENTIFICATION</scope>
</reference>
<organism evidence="9 10">
    <name type="scientific">Sphenodon punctatus</name>
    <name type="common">Tuatara</name>
    <name type="synonym">Hatteria punctata</name>
    <dbReference type="NCBI Taxonomy" id="8508"/>
    <lineage>
        <taxon>Eukaryota</taxon>
        <taxon>Metazoa</taxon>
        <taxon>Chordata</taxon>
        <taxon>Craniata</taxon>
        <taxon>Vertebrata</taxon>
        <taxon>Euteleostomi</taxon>
        <taxon>Lepidosauria</taxon>
        <taxon>Sphenodontia</taxon>
        <taxon>Sphenodontidae</taxon>
        <taxon>Sphenodon</taxon>
    </lineage>
</organism>
<dbReference type="InterPro" id="IPR036640">
    <property type="entry name" value="ABC1_TM_sf"/>
</dbReference>
<keyword evidence="5 7" id="KW-1133">Transmembrane helix</keyword>
<dbReference type="GO" id="GO:0140359">
    <property type="term" value="F:ABC-type transporter activity"/>
    <property type="evidence" value="ECO:0007669"/>
    <property type="project" value="InterPro"/>
</dbReference>
<evidence type="ECO:0000256" key="5">
    <source>
        <dbReference type="ARBA" id="ARBA00022989"/>
    </source>
</evidence>
<evidence type="ECO:0000256" key="6">
    <source>
        <dbReference type="ARBA" id="ARBA00023136"/>
    </source>
</evidence>
<keyword evidence="4" id="KW-0067">ATP-binding</keyword>
<proteinExistence type="predicted"/>
<dbReference type="OMA" id="GSACHKI"/>
<dbReference type="Pfam" id="PF00664">
    <property type="entry name" value="ABC_membrane"/>
    <property type="match status" value="1"/>
</dbReference>
<evidence type="ECO:0000313" key="9">
    <source>
        <dbReference type="Ensembl" id="ENSSPUP00000015141.1"/>
    </source>
</evidence>
<feature type="transmembrane region" description="Helical" evidence="7">
    <location>
        <begin position="57"/>
        <end position="75"/>
    </location>
</feature>
<keyword evidence="1" id="KW-0813">Transport</keyword>
<dbReference type="InterPro" id="IPR011527">
    <property type="entry name" value="ABC1_TM_dom"/>
</dbReference>
<protein>
    <recommendedName>
        <fullName evidence="8">ABC transmembrane type-1 domain-containing protein</fullName>
    </recommendedName>
</protein>
<accession>A0A8D0H785</accession>
<dbReference type="SUPFAM" id="SSF90123">
    <property type="entry name" value="ABC transporter transmembrane region"/>
    <property type="match status" value="1"/>
</dbReference>
<dbReference type="PANTHER" id="PTHR24223">
    <property type="entry name" value="ATP-BINDING CASSETTE SUB-FAMILY C"/>
    <property type="match status" value="1"/>
</dbReference>
<dbReference type="InterPro" id="IPR050173">
    <property type="entry name" value="ABC_transporter_C-like"/>
</dbReference>
<reference evidence="9" key="1">
    <citation type="submission" date="2025-08" db="UniProtKB">
        <authorList>
            <consortium name="Ensembl"/>
        </authorList>
    </citation>
    <scope>IDENTIFICATION</scope>
</reference>
<dbReference type="PANTHER" id="PTHR24223:SF166">
    <property type="entry name" value="MULTIDRUG RESISTANCE-ASSOCIATED PROTEIN 1-LIKE"/>
    <property type="match status" value="1"/>
</dbReference>